<reference evidence="2" key="1">
    <citation type="submission" date="2017-05" db="UniProtKB">
        <authorList>
            <consortium name="EnsemblMetazoa"/>
        </authorList>
    </citation>
    <scope>IDENTIFICATION</scope>
</reference>
<evidence type="ECO:0000256" key="1">
    <source>
        <dbReference type="SAM" id="MobiDB-lite"/>
    </source>
</evidence>
<dbReference type="EnsemblMetazoa" id="Aqu2.1.23131_001">
    <property type="protein sequence ID" value="Aqu2.1.23131_001"/>
    <property type="gene ID" value="Aqu2.1.23131"/>
</dbReference>
<dbReference type="InParanoid" id="A0A1X7U6Q5"/>
<feature type="region of interest" description="Disordered" evidence="1">
    <location>
        <begin position="63"/>
        <end position="82"/>
    </location>
</feature>
<sequence>MSAEEIAKLLNTGNTEDSTLLTLLGEYFYSPTQRQGYSDCESDDGEDECDGLLVTTPEQLHFTSQQELSQHLEQQEEEHDDEELLITPATSNTIVVEPEDIELDEKLWI</sequence>
<proteinExistence type="predicted"/>
<organism evidence="2">
    <name type="scientific">Amphimedon queenslandica</name>
    <name type="common">Sponge</name>
    <dbReference type="NCBI Taxonomy" id="400682"/>
    <lineage>
        <taxon>Eukaryota</taxon>
        <taxon>Metazoa</taxon>
        <taxon>Porifera</taxon>
        <taxon>Demospongiae</taxon>
        <taxon>Heteroscleromorpha</taxon>
        <taxon>Haplosclerida</taxon>
        <taxon>Niphatidae</taxon>
        <taxon>Amphimedon</taxon>
    </lineage>
</organism>
<evidence type="ECO:0000313" key="2">
    <source>
        <dbReference type="EnsemblMetazoa" id="Aqu2.1.23131_001"/>
    </source>
</evidence>
<dbReference type="AlphaFoldDB" id="A0A1X7U6Q5"/>
<accession>A0A1X7U6Q5</accession>
<protein>
    <submittedName>
        <fullName evidence="2">Uncharacterized protein</fullName>
    </submittedName>
</protein>
<name>A0A1X7U6Q5_AMPQE</name>